<evidence type="ECO:0000313" key="7">
    <source>
        <dbReference type="Proteomes" id="UP001589838"/>
    </source>
</evidence>
<keyword evidence="7" id="KW-1185">Reference proteome</keyword>
<dbReference type="Pfam" id="PF19567">
    <property type="entry name" value="CpsB_CapC"/>
    <property type="match status" value="1"/>
</dbReference>
<dbReference type="InterPro" id="IPR016667">
    <property type="entry name" value="Caps_polysacc_synth_CpsB/CapC"/>
</dbReference>
<accession>A0ABV6KCN6</accession>
<evidence type="ECO:0000256" key="1">
    <source>
        <dbReference type="ARBA" id="ARBA00005750"/>
    </source>
</evidence>
<proteinExistence type="inferred from homology"/>
<comment type="similarity">
    <text evidence="1 5">Belongs to the metallo-dependent hydrolases superfamily. CpsB/CapC family.</text>
</comment>
<dbReference type="EMBL" id="JBHLUX010000029">
    <property type="protein sequence ID" value="MFC0471068.1"/>
    <property type="molecule type" value="Genomic_DNA"/>
</dbReference>
<dbReference type="EC" id="3.1.3.48" evidence="5"/>
<dbReference type="PANTHER" id="PTHR39181">
    <property type="entry name" value="TYROSINE-PROTEIN PHOSPHATASE YWQE"/>
    <property type="match status" value="1"/>
</dbReference>
<keyword evidence="3 5" id="KW-0904">Protein phosphatase</keyword>
<gene>
    <name evidence="6" type="ORF">ACFFHM_11390</name>
</gene>
<organism evidence="6 7">
    <name type="scientific">Halalkalibacter kiskunsagensis</name>
    <dbReference type="NCBI Taxonomy" id="1548599"/>
    <lineage>
        <taxon>Bacteria</taxon>
        <taxon>Bacillati</taxon>
        <taxon>Bacillota</taxon>
        <taxon>Bacilli</taxon>
        <taxon>Bacillales</taxon>
        <taxon>Bacillaceae</taxon>
        <taxon>Halalkalibacter</taxon>
    </lineage>
</organism>
<dbReference type="PANTHER" id="PTHR39181:SF1">
    <property type="entry name" value="TYROSINE-PROTEIN PHOSPHATASE YWQE"/>
    <property type="match status" value="1"/>
</dbReference>
<evidence type="ECO:0000256" key="3">
    <source>
        <dbReference type="ARBA" id="ARBA00022912"/>
    </source>
</evidence>
<evidence type="ECO:0000313" key="6">
    <source>
        <dbReference type="EMBL" id="MFC0471068.1"/>
    </source>
</evidence>
<dbReference type="Proteomes" id="UP001589838">
    <property type="component" value="Unassembled WGS sequence"/>
</dbReference>
<evidence type="ECO:0000256" key="2">
    <source>
        <dbReference type="ARBA" id="ARBA00022801"/>
    </source>
</evidence>
<evidence type="ECO:0000256" key="5">
    <source>
        <dbReference type="PIRNR" id="PIRNR016557"/>
    </source>
</evidence>
<dbReference type="PIRSF" id="PIRSF016557">
    <property type="entry name" value="Caps_synth_CpsB"/>
    <property type="match status" value="1"/>
</dbReference>
<protein>
    <recommendedName>
        <fullName evidence="5">Tyrosine-protein phosphatase</fullName>
        <ecNumber evidence="5">3.1.3.48</ecNumber>
    </recommendedName>
</protein>
<dbReference type="SUPFAM" id="SSF89550">
    <property type="entry name" value="PHP domain-like"/>
    <property type="match status" value="1"/>
</dbReference>
<keyword evidence="2 5" id="KW-0378">Hydrolase</keyword>
<dbReference type="InterPro" id="IPR016195">
    <property type="entry name" value="Pol/histidinol_Pase-like"/>
</dbReference>
<sequence length="256" mass="29181">MIDIHCHILPGVDDGPKTLAESLEIARLAEAEGITRIIATPHHQHPMFENSGPSILRKVEELNKALQESNIQIKVSPSQEVRLHGEIIQHLEIGDVLKVTPESSYVLVEFPSSSIPHYTTRLFYDLQMKGYTPIIAHPERNKVLAEKPDILFDFVKNGVLTQVTAASVTGHLGKKVKRFTEQLIEANLTHFVASDAHNQKERPFRLREAYSVIEDVFGIELVYQFRENAEILIDNQHIQVMQPEPVKKRNRLFNLF</sequence>
<dbReference type="Gene3D" id="3.20.20.140">
    <property type="entry name" value="Metal-dependent hydrolases"/>
    <property type="match status" value="1"/>
</dbReference>
<dbReference type="RefSeq" id="WP_335958410.1">
    <property type="nucleotide sequence ID" value="NZ_JAXBLX010000001.1"/>
</dbReference>
<evidence type="ECO:0000256" key="4">
    <source>
        <dbReference type="ARBA" id="ARBA00051722"/>
    </source>
</evidence>
<reference evidence="6 7" key="1">
    <citation type="submission" date="2024-09" db="EMBL/GenBank/DDBJ databases">
        <authorList>
            <person name="Sun Q."/>
            <person name="Mori K."/>
        </authorList>
    </citation>
    <scope>NUCLEOTIDE SEQUENCE [LARGE SCALE GENOMIC DNA]</scope>
    <source>
        <strain evidence="6 7">NCAIM B.02610</strain>
    </source>
</reference>
<comment type="caution">
    <text evidence="6">The sequence shown here is derived from an EMBL/GenBank/DDBJ whole genome shotgun (WGS) entry which is preliminary data.</text>
</comment>
<name>A0ABV6KCN6_9BACI</name>
<comment type="catalytic activity">
    <reaction evidence="4 5">
        <text>O-phospho-L-tyrosyl-[protein] + H2O = L-tyrosyl-[protein] + phosphate</text>
        <dbReference type="Rhea" id="RHEA:10684"/>
        <dbReference type="Rhea" id="RHEA-COMP:10136"/>
        <dbReference type="Rhea" id="RHEA-COMP:20101"/>
        <dbReference type="ChEBI" id="CHEBI:15377"/>
        <dbReference type="ChEBI" id="CHEBI:43474"/>
        <dbReference type="ChEBI" id="CHEBI:46858"/>
        <dbReference type="ChEBI" id="CHEBI:61978"/>
        <dbReference type="EC" id="3.1.3.48"/>
    </reaction>
</comment>